<keyword evidence="1" id="KW-0732">Signal</keyword>
<gene>
    <name evidence="2" type="ORF">CN613_03030</name>
</gene>
<name>A0A2B5H2T0_9BACI</name>
<dbReference type="InterPro" id="IPR009239">
    <property type="entry name" value="Bacillus_PapR"/>
</dbReference>
<evidence type="ECO:0000256" key="1">
    <source>
        <dbReference type="SAM" id="SignalP"/>
    </source>
</evidence>
<proteinExistence type="predicted"/>
<feature type="chain" id="PRO_5039715565" evidence="1">
    <location>
        <begin position="22"/>
        <end position="45"/>
    </location>
</feature>
<dbReference type="AlphaFoldDB" id="A0A2B5H2T0"/>
<accession>A0A2B5H2T0</accession>
<sequence length="45" mass="4891">MKKILACSLMAMAMLAGIAFGVSQDHALTNQQEQVQLAADMPFEH</sequence>
<evidence type="ECO:0000313" key="2">
    <source>
        <dbReference type="EMBL" id="PEM72720.1"/>
    </source>
</evidence>
<feature type="signal peptide" evidence="1">
    <location>
        <begin position="1"/>
        <end position="21"/>
    </location>
</feature>
<dbReference type="Pfam" id="PF05968">
    <property type="entry name" value="Bacillus_PapR"/>
    <property type="match status" value="1"/>
</dbReference>
<reference evidence="2 3" key="1">
    <citation type="submission" date="2017-09" db="EMBL/GenBank/DDBJ databases">
        <title>Large-scale bioinformatics analysis of Bacillus genomes uncovers conserved roles of natural products in bacterial physiology.</title>
        <authorList>
            <consortium name="Agbiome Team Llc"/>
            <person name="Bleich R.M."/>
            <person name="Grubbs K.J."/>
            <person name="Santa Maria K.C."/>
            <person name="Allen S.E."/>
            <person name="Farag S."/>
            <person name="Shank E.A."/>
            <person name="Bowers A."/>
        </authorList>
    </citation>
    <scope>NUCLEOTIDE SEQUENCE [LARGE SCALE GENOMIC DNA]</scope>
    <source>
        <strain evidence="2 3">AFS009893</strain>
    </source>
</reference>
<dbReference type="Proteomes" id="UP000219775">
    <property type="component" value="Unassembled WGS sequence"/>
</dbReference>
<organism evidence="2 3">
    <name type="scientific">Bacillus pseudomycoides</name>
    <dbReference type="NCBI Taxonomy" id="64104"/>
    <lineage>
        <taxon>Bacteria</taxon>
        <taxon>Bacillati</taxon>
        <taxon>Bacillota</taxon>
        <taxon>Bacilli</taxon>
        <taxon>Bacillales</taxon>
        <taxon>Bacillaceae</taxon>
        <taxon>Bacillus</taxon>
        <taxon>Bacillus cereus group</taxon>
    </lineage>
</organism>
<comment type="caution">
    <text evidence="2">The sequence shown here is derived from an EMBL/GenBank/DDBJ whole genome shotgun (WGS) entry which is preliminary data.</text>
</comment>
<dbReference type="RefSeq" id="WP_097847962.1">
    <property type="nucleotide sequence ID" value="NZ_NUAS01000038.1"/>
</dbReference>
<evidence type="ECO:0000313" key="3">
    <source>
        <dbReference type="Proteomes" id="UP000219775"/>
    </source>
</evidence>
<protein>
    <submittedName>
        <fullName evidence="2">PapR family protein</fullName>
    </submittedName>
</protein>
<dbReference type="EMBL" id="NUDP01000009">
    <property type="protein sequence ID" value="PEM72720.1"/>
    <property type="molecule type" value="Genomic_DNA"/>
</dbReference>